<dbReference type="RefSeq" id="WP_174632085.1">
    <property type="nucleotide sequence ID" value="NZ_CP049074.1"/>
</dbReference>
<protein>
    <recommendedName>
        <fullName evidence="1">CRISPR system endoribonuclease Csx1 CARF domain-containing protein</fullName>
    </recommendedName>
</protein>
<sequence length="466" mass="52627">MSNRACLTYVAGDVTSYQVVKYSFQGKDYTSFFSAHALWSALDPEETVALLPDSLISANCDNKEVVKKAYKDMLTTRAHELQQKQGFDPVSTKFNEFLDGMKVEYIPNVGVGSGMVADCEGNLSRDKDGRPIRQPYSSSRDPTFIYNAVFAVLHRYHSEGCGKFIVDLTHGTNVLVSALLASSALFESDIYAAPVMGSPSGVVEIVGLSNIVEAMKDSLKIGLSIEMMDERYSVDYTGRLRDLNPTEFGRSRELVNRVKRVDLNKVNDFLWNMRNGFVVNGIASMRDLQQYIPQLRQDFLSLRDLYLTWYNAEPRFQKESRIVLSNFSSTLGIEGVLNSLLGKDDIETLFKALEKYIEVEYYDKALSLARELPVAECLSNHGGGTFDDNDRMYRLCEDLVGSYIELNNSDFQKFRNLLMHSGLSKDLRVKVDKRGVTPTQNINRRTIVDYVKGKLKDHAEGVRRIT</sequence>
<dbReference type="KEGG" id="mten:GWK48_10475"/>
<proteinExistence type="predicted"/>
<evidence type="ECO:0000313" key="2">
    <source>
        <dbReference type="EMBL" id="QKR00757.1"/>
    </source>
</evidence>
<dbReference type="GeneID" id="55642372"/>
<accession>A0A6N0NX12</accession>
<feature type="domain" description="CRISPR system endoribonuclease Csx1 CARF" evidence="1">
    <location>
        <begin position="12"/>
        <end position="180"/>
    </location>
</feature>
<organism evidence="2 3">
    <name type="scientific">Metallosphaera tengchongensis</name>
    <dbReference type="NCBI Taxonomy" id="1532350"/>
    <lineage>
        <taxon>Archaea</taxon>
        <taxon>Thermoproteota</taxon>
        <taxon>Thermoprotei</taxon>
        <taxon>Sulfolobales</taxon>
        <taxon>Sulfolobaceae</taxon>
        <taxon>Metallosphaera</taxon>
    </lineage>
</organism>
<keyword evidence="3" id="KW-1185">Reference proteome</keyword>
<dbReference type="SUPFAM" id="SSF160980">
    <property type="entry name" value="SSO1389-like"/>
    <property type="match status" value="1"/>
</dbReference>
<dbReference type="Pfam" id="PF22230">
    <property type="entry name" value="Csx1_CARF"/>
    <property type="match status" value="1"/>
</dbReference>
<dbReference type="InterPro" id="IPR053857">
    <property type="entry name" value="Csx1_CARF"/>
</dbReference>
<dbReference type="EMBL" id="CP049074">
    <property type="protein sequence ID" value="QKR00757.1"/>
    <property type="molecule type" value="Genomic_DNA"/>
</dbReference>
<name>A0A6N0NX12_9CREN</name>
<dbReference type="Gene3D" id="3.40.50.10640">
    <property type="entry name" value="SSO1389-like"/>
    <property type="match status" value="1"/>
</dbReference>
<evidence type="ECO:0000313" key="3">
    <source>
        <dbReference type="Proteomes" id="UP000509301"/>
    </source>
</evidence>
<gene>
    <name evidence="2" type="ORF">GWK48_10475</name>
</gene>
<dbReference type="AlphaFoldDB" id="A0A6N0NX12"/>
<dbReference type="OrthoDB" id="41706at2157"/>
<evidence type="ECO:0000259" key="1">
    <source>
        <dbReference type="Pfam" id="PF22230"/>
    </source>
</evidence>
<dbReference type="Proteomes" id="UP000509301">
    <property type="component" value="Chromosome"/>
</dbReference>
<reference evidence="2 3" key="1">
    <citation type="submission" date="2020-02" db="EMBL/GenBank/DDBJ databases">
        <title>Comparative genome analysis reveals the metabolism and evolution of the thermophilic archaeal genus Metallosphaera.</title>
        <authorList>
            <person name="Jiang C."/>
        </authorList>
    </citation>
    <scope>NUCLEOTIDE SEQUENCE [LARGE SCALE GENOMIC DNA]</scope>
    <source>
        <strain evidence="2 3">Ric-A</strain>
    </source>
</reference>